<dbReference type="GeneID" id="68918652"/>
<name>B6IL25_CAEBR</name>
<sequence length="17" mass="2045">MNQKGKKVVYEVQMYSI</sequence>
<dbReference type="InParanoid" id="B6IL25"/>
<accession>B6IL25</accession>
<dbReference type="EMBL" id="HE601047">
    <property type="protein sequence ID" value="CAS00658.1"/>
    <property type="molecule type" value="Genomic_DNA"/>
</dbReference>
<organism evidence="1 2">
    <name type="scientific">Caenorhabditis briggsae</name>
    <dbReference type="NCBI Taxonomy" id="6238"/>
    <lineage>
        <taxon>Eukaryota</taxon>
        <taxon>Metazoa</taxon>
        <taxon>Ecdysozoa</taxon>
        <taxon>Nematoda</taxon>
        <taxon>Chromadorea</taxon>
        <taxon>Rhabditida</taxon>
        <taxon>Rhabditina</taxon>
        <taxon>Rhabditomorpha</taxon>
        <taxon>Rhabditoidea</taxon>
        <taxon>Rhabditidae</taxon>
        <taxon>Peloderinae</taxon>
        <taxon>Caenorhabditis</taxon>
    </lineage>
</organism>
<evidence type="ECO:0000313" key="2">
    <source>
        <dbReference type="Proteomes" id="UP000008549"/>
    </source>
</evidence>
<dbReference type="Proteomes" id="UP000008549">
    <property type="component" value="Unassembled WGS sequence"/>
</dbReference>
<evidence type="ECO:0000313" key="1">
    <source>
        <dbReference type="EMBL" id="CAS00658.1"/>
    </source>
</evidence>
<proteinExistence type="predicted"/>
<reference evidence="1 2" key="2">
    <citation type="journal article" date="2011" name="PLoS Genet.">
        <title>Caenorhabditis briggsae recombinant inbred line genotypes reveal inter-strain incompatibility and the evolution of recombination.</title>
        <authorList>
            <person name="Ross J.A."/>
            <person name="Koboldt D.C."/>
            <person name="Staisch J.E."/>
            <person name="Chamberlin H.M."/>
            <person name="Gupta B.P."/>
            <person name="Miller R.D."/>
            <person name="Baird S.E."/>
            <person name="Haag E.S."/>
        </authorList>
    </citation>
    <scope>NUCLEOTIDE SEQUENCE [LARGE SCALE GENOMIC DNA]</scope>
    <source>
        <strain evidence="1 2">AF16</strain>
    </source>
</reference>
<protein>
    <submittedName>
        <fullName evidence="1">Protein CBG27195</fullName>
    </submittedName>
</protein>
<dbReference type="RefSeq" id="XP_045100217.1">
    <property type="nucleotide sequence ID" value="XM_045238008.1"/>
</dbReference>
<dbReference type="KEGG" id="cbr:CBG_27195"/>
<reference evidence="1 2" key="1">
    <citation type="journal article" date="2003" name="PLoS Biol.">
        <title>The genome sequence of Caenorhabditis briggsae: a platform for comparative genomics.</title>
        <authorList>
            <person name="Stein L.D."/>
            <person name="Bao Z."/>
            <person name="Blasiar D."/>
            <person name="Blumenthal T."/>
            <person name="Brent M.R."/>
            <person name="Chen N."/>
            <person name="Chinwalla A."/>
            <person name="Clarke L."/>
            <person name="Clee C."/>
            <person name="Coghlan A."/>
            <person name="Coulson A."/>
            <person name="D'Eustachio P."/>
            <person name="Fitch D.H."/>
            <person name="Fulton L.A."/>
            <person name="Fulton R.E."/>
            <person name="Griffiths-Jones S."/>
            <person name="Harris T.W."/>
            <person name="Hillier L.W."/>
            <person name="Kamath R."/>
            <person name="Kuwabara P.E."/>
            <person name="Mardis E.R."/>
            <person name="Marra M.A."/>
            <person name="Miner T.L."/>
            <person name="Minx P."/>
            <person name="Mullikin J.C."/>
            <person name="Plumb R.W."/>
            <person name="Rogers J."/>
            <person name="Schein J.E."/>
            <person name="Sohrmann M."/>
            <person name="Spieth J."/>
            <person name="Stajich J.E."/>
            <person name="Wei C."/>
            <person name="Willey D."/>
            <person name="Wilson R.K."/>
            <person name="Durbin R."/>
            <person name="Waterston R.H."/>
        </authorList>
    </citation>
    <scope>NUCLEOTIDE SEQUENCE [LARGE SCALE GENOMIC DNA]</scope>
    <source>
        <strain evidence="1 2">AF16</strain>
    </source>
</reference>
<gene>
    <name evidence="1" type="ORF">CBG27195</name>
    <name evidence="1" type="ORF">CBG_27195</name>
</gene>
<dbReference type="AlphaFoldDB" id="B6IL25"/>
<dbReference type="CTD" id="68918652"/>
<keyword evidence="2" id="KW-1185">Reference proteome</keyword>